<dbReference type="RefSeq" id="YP_009092560.1">
    <property type="nucleotide sequence ID" value="NC_025299.1"/>
</dbReference>
<evidence type="ECO:0000256" key="9">
    <source>
        <dbReference type="ARBA" id="ARBA00022792"/>
    </source>
</evidence>
<dbReference type="CTD" id="4536"/>
<dbReference type="InterPro" id="IPR003917">
    <property type="entry name" value="NADH_UbQ_OxRdtase_chain2"/>
</dbReference>
<evidence type="ECO:0000256" key="10">
    <source>
        <dbReference type="ARBA" id="ARBA00022967"/>
    </source>
</evidence>
<evidence type="ECO:0000256" key="3">
    <source>
        <dbReference type="ARBA" id="ARBA00007012"/>
    </source>
</evidence>
<comment type="subcellular location">
    <subcellularLocation>
        <location evidence="2 18">Mitochondrion inner membrane</location>
        <topology evidence="2 18">Multi-pass membrane protein</topology>
    </subcellularLocation>
</comment>
<protein>
    <recommendedName>
        <fullName evidence="5 18">NADH-ubiquinone oxidoreductase chain 2</fullName>
        <ecNumber evidence="4 18">7.1.1.2</ecNumber>
    </recommendedName>
</protein>
<comment type="catalytic activity">
    <reaction evidence="17 18">
        <text>a ubiquinone + NADH + 5 H(+)(in) = a ubiquinol + NAD(+) + 4 H(+)(out)</text>
        <dbReference type="Rhea" id="RHEA:29091"/>
        <dbReference type="Rhea" id="RHEA-COMP:9565"/>
        <dbReference type="Rhea" id="RHEA-COMP:9566"/>
        <dbReference type="ChEBI" id="CHEBI:15378"/>
        <dbReference type="ChEBI" id="CHEBI:16389"/>
        <dbReference type="ChEBI" id="CHEBI:17976"/>
        <dbReference type="ChEBI" id="CHEBI:57540"/>
        <dbReference type="ChEBI" id="CHEBI:57945"/>
        <dbReference type="EC" id="7.1.1.2"/>
    </reaction>
</comment>
<geneLocation type="mitochondrion" evidence="20"/>
<dbReference type="InterPro" id="IPR001750">
    <property type="entry name" value="ND/Mrp_TM"/>
</dbReference>
<evidence type="ECO:0000256" key="11">
    <source>
        <dbReference type="ARBA" id="ARBA00022982"/>
    </source>
</evidence>
<evidence type="ECO:0000256" key="18">
    <source>
        <dbReference type="RuleBase" id="RU003403"/>
    </source>
</evidence>
<keyword evidence="16 18" id="KW-0472">Membrane</keyword>
<evidence type="ECO:0000256" key="6">
    <source>
        <dbReference type="ARBA" id="ARBA00022448"/>
    </source>
</evidence>
<keyword evidence="14 18" id="KW-0830">Ubiquinone</keyword>
<reference evidence="20" key="1">
    <citation type="submission" date="2014-08" db="EMBL/GenBank/DDBJ databases">
        <title>Shotgun assembly of Pseudacysta perseae mitochondrial genome (Heteroptera, Tingidae).</title>
        <authorList>
            <person name="Kocher A."/>
        </authorList>
    </citation>
    <scope>NUCLEOTIDE SEQUENCE</scope>
</reference>
<dbReference type="Pfam" id="PF00361">
    <property type="entry name" value="Proton_antipo_M"/>
    <property type="match status" value="1"/>
</dbReference>
<name>A0A089QJI1_PSEPZ</name>
<dbReference type="GO" id="GO:0005743">
    <property type="term" value="C:mitochondrial inner membrane"/>
    <property type="evidence" value="ECO:0007669"/>
    <property type="project" value="UniProtKB-SubCell"/>
</dbReference>
<evidence type="ECO:0000313" key="20">
    <source>
        <dbReference type="EMBL" id="AIR11941.1"/>
    </source>
</evidence>
<dbReference type="GO" id="GO:0008137">
    <property type="term" value="F:NADH dehydrogenase (ubiquinone) activity"/>
    <property type="evidence" value="ECO:0007669"/>
    <property type="project" value="UniProtKB-EC"/>
</dbReference>
<keyword evidence="13 18" id="KW-0520">NAD</keyword>
<keyword evidence="8 18" id="KW-0812">Transmembrane</keyword>
<evidence type="ECO:0000259" key="19">
    <source>
        <dbReference type="Pfam" id="PF00361"/>
    </source>
</evidence>
<sequence length="327" mass="38631">MIKLKFNKKKLFLFIMLLSTIMAISSSKWLSAWLAMEINLMNTIPFIYETKNKKMSEKIMIYFLTQVMASVLMLTTILTLSNFDINMFSKLILSASMMIKLGMPPFHMWMPEMLNKLNWNVTLIMLTIQKINPLFILNQLIEQNMILTIMMIMSSTLGSIMGINQLSLNKIMAFSSMNHMSWMIMCMMNSSNLWMKYFLIYFIINLTLCIFFNENKLFYINQMNMKMNFSLKMTTMLMMLNLGGLPPLPGFYLKWMSIESMMNFDYLYMILLIMLLSSMVTLLFYMRLMIMSALLSTTTQKFNKILINKKYYLIMMTNMIMPMFILN</sequence>
<dbReference type="GeneID" id="20833080"/>
<evidence type="ECO:0000256" key="15">
    <source>
        <dbReference type="ARBA" id="ARBA00023128"/>
    </source>
</evidence>
<feature type="transmembrane region" description="Helical" evidence="18">
    <location>
        <begin position="59"/>
        <end position="80"/>
    </location>
</feature>
<evidence type="ECO:0000256" key="14">
    <source>
        <dbReference type="ARBA" id="ARBA00023075"/>
    </source>
</evidence>
<dbReference type="GO" id="GO:0006120">
    <property type="term" value="P:mitochondrial electron transport, NADH to ubiquinone"/>
    <property type="evidence" value="ECO:0007669"/>
    <property type="project" value="InterPro"/>
</dbReference>
<keyword evidence="12 18" id="KW-1133">Transmembrane helix</keyword>
<evidence type="ECO:0000256" key="2">
    <source>
        <dbReference type="ARBA" id="ARBA00004448"/>
    </source>
</evidence>
<feature type="transmembrane region" description="Helical" evidence="18">
    <location>
        <begin position="266"/>
        <end position="290"/>
    </location>
</feature>
<keyword evidence="9 18" id="KW-0999">Mitochondrion inner membrane</keyword>
<proteinExistence type="inferred from homology"/>
<dbReference type="InterPro" id="IPR050175">
    <property type="entry name" value="Complex_I_Subunit_2"/>
</dbReference>
<dbReference type="PANTHER" id="PTHR46552:SF1">
    <property type="entry name" value="NADH-UBIQUINONE OXIDOREDUCTASE CHAIN 2"/>
    <property type="match status" value="1"/>
</dbReference>
<feature type="domain" description="NADH:quinone oxidoreductase/Mrp antiporter transmembrane" evidence="19">
    <location>
        <begin position="26"/>
        <end position="276"/>
    </location>
</feature>
<dbReference type="EMBL" id="KM278221">
    <property type="protein sequence ID" value="AIR11941.1"/>
    <property type="molecule type" value="Genomic_DNA"/>
</dbReference>
<evidence type="ECO:0000256" key="1">
    <source>
        <dbReference type="ARBA" id="ARBA00003257"/>
    </source>
</evidence>
<evidence type="ECO:0000256" key="13">
    <source>
        <dbReference type="ARBA" id="ARBA00023027"/>
    </source>
</evidence>
<accession>A0A089QJI1</accession>
<evidence type="ECO:0000256" key="4">
    <source>
        <dbReference type="ARBA" id="ARBA00012944"/>
    </source>
</evidence>
<comment type="function">
    <text evidence="18">Core subunit of the mitochondrial membrane respiratory chain NADH dehydrogenase (Complex I) which catalyzes electron transfer from NADH through the respiratory chain, using ubiquinone as an electron acceptor. Essential for the catalytic activity and assembly of complex I.</text>
</comment>
<organism evidence="20">
    <name type="scientific">Pseudacysta perseae</name>
    <name type="common">Avocado lace bug</name>
    <dbReference type="NCBI Taxonomy" id="1041453"/>
    <lineage>
        <taxon>Eukaryota</taxon>
        <taxon>Metazoa</taxon>
        <taxon>Ecdysozoa</taxon>
        <taxon>Arthropoda</taxon>
        <taxon>Hexapoda</taxon>
        <taxon>Insecta</taxon>
        <taxon>Pterygota</taxon>
        <taxon>Neoptera</taxon>
        <taxon>Paraneoptera</taxon>
        <taxon>Hemiptera</taxon>
        <taxon>Heteroptera</taxon>
        <taxon>Panheteroptera</taxon>
        <taxon>Cimicomorpha</taxon>
        <taxon>Tingidae</taxon>
        <taxon>Pseudacysta</taxon>
    </lineage>
</organism>
<comment type="function">
    <text evidence="1">Core subunit of the mitochondrial membrane respiratory chain NADH dehydrogenase (Complex I) that is believed to belong to the minimal assembly required for catalysis. Complex I functions in the transfer of electrons from NADH to the respiratory chain. The immediate electron acceptor for the enzyme is believed to be ubiquinone.</text>
</comment>
<evidence type="ECO:0000256" key="12">
    <source>
        <dbReference type="ARBA" id="ARBA00022989"/>
    </source>
</evidence>
<comment type="similarity">
    <text evidence="3 18">Belongs to the complex I subunit 2 family.</text>
</comment>
<evidence type="ECO:0000256" key="7">
    <source>
        <dbReference type="ARBA" id="ARBA00022660"/>
    </source>
</evidence>
<keyword evidence="11 18" id="KW-0249">Electron transport</keyword>
<keyword evidence="7 18" id="KW-0679">Respiratory chain</keyword>
<feature type="transmembrane region" description="Helical" evidence="18">
    <location>
        <begin position="193"/>
        <end position="212"/>
    </location>
</feature>
<evidence type="ECO:0000256" key="17">
    <source>
        <dbReference type="ARBA" id="ARBA00049551"/>
    </source>
</evidence>
<dbReference type="EC" id="7.1.1.2" evidence="4 18"/>
<dbReference type="PRINTS" id="PR01436">
    <property type="entry name" value="NADHDHGNASE2"/>
</dbReference>
<feature type="transmembrane region" description="Helical" evidence="18">
    <location>
        <begin position="233"/>
        <end position="254"/>
    </location>
</feature>
<evidence type="ECO:0000256" key="16">
    <source>
        <dbReference type="ARBA" id="ARBA00023136"/>
    </source>
</evidence>
<feature type="transmembrane region" description="Helical" evidence="18">
    <location>
        <begin position="311"/>
        <end position="326"/>
    </location>
</feature>
<keyword evidence="6" id="KW-0813">Transport</keyword>
<gene>
    <name evidence="20" type="primary">ND2</name>
</gene>
<feature type="transmembrane region" description="Helical" evidence="18">
    <location>
        <begin position="149"/>
        <end position="173"/>
    </location>
</feature>
<keyword evidence="15 18" id="KW-0496">Mitochondrion</keyword>
<evidence type="ECO:0000256" key="8">
    <source>
        <dbReference type="ARBA" id="ARBA00022692"/>
    </source>
</evidence>
<evidence type="ECO:0000256" key="5">
    <source>
        <dbReference type="ARBA" id="ARBA00021008"/>
    </source>
</evidence>
<keyword evidence="10 18" id="KW-1278">Translocase</keyword>
<dbReference type="PANTHER" id="PTHR46552">
    <property type="entry name" value="NADH-UBIQUINONE OXIDOREDUCTASE CHAIN 2"/>
    <property type="match status" value="1"/>
</dbReference>
<dbReference type="AlphaFoldDB" id="A0A089QJI1"/>